<protein>
    <submittedName>
        <fullName evidence="5">TlpA disulfide reductase family protein</fullName>
    </submittedName>
</protein>
<proteinExistence type="predicted"/>
<organism evidence="5">
    <name type="scientific">Pseudogemmatithrix spongiicola</name>
    <dbReference type="NCBI Taxonomy" id="3062599"/>
    <lineage>
        <taxon>Bacteria</taxon>
        <taxon>Pseudomonadati</taxon>
        <taxon>Gemmatimonadota</taxon>
        <taxon>Gemmatimonadia</taxon>
        <taxon>Gemmatimonadales</taxon>
        <taxon>Gemmatimonadaceae</taxon>
        <taxon>Pseudogemmatithrix</taxon>
    </lineage>
</organism>
<dbReference type="GO" id="GO:0016491">
    <property type="term" value="F:oxidoreductase activity"/>
    <property type="evidence" value="ECO:0007669"/>
    <property type="project" value="InterPro"/>
</dbReference>
<dbReference type="KEGG" id="pspc:Strain318_002885"/>
<reference evidence="5" key="1">
    <citation type="submission" date="2023-07" db="EMBL/GenBank/DDBJ databases">
        <authorList>
            <person name="Haufschild T."/>
            <person name="Kallscheuer N."/>
            <person name="Hammer J."/>
            <person name="Kohn T."/>
            <person name="Kabuu M."/>
            <person name="Jogler M."/>
            <person name="Wohfarth N."/>
            <person name="Heuer A."/>
            <person name="Rohde M."/>
            <person name="van Teeseling M.C.F."/>
            <person name="Jogler C."/>
        </authorList>
    </citation>
    <scope>NUCLEOTIDE SEQUENCE</scope>
    <source>
        <strain evidence="5">Strain 138</strain>
        <strain evidence="6">Strain 318</strain>
    </source>
</reference>
<dbReference type="RefSeq" id="WP_367886401.1">
    <property type="nucleotide sequence ID" value="NZ_CP130612.1"/>
</dbReference>
<dbReference type="AlphaFoldDB" id="A0AA49JXS4"/>
<dbReference type="EMBL" id="CP130612">
    <property type="protein sequence ID" value="WKW13563.1"/>
    <property type="molecule type" value="Genomic_DNA"/>
</dbReference>
<evidence type="ECO:0000256" key="2">
    <source>
        <dbReference type="ARBA" id="ARBA00022748"/>
    </source>
</evidence>
<dbReference type="Pfam" id="PF08534">
    <property type="entry name" value="Redoxin"/>
    <property type="match status" value="1"/>
</dbReference>
<evidence type="ECO:0000256" key="3">
    <source>
        <dbReference type="ARBA" id="ARBA00023284"/>
    </source>
</evidence>
<dbReference type="InterPro" id="IPR013766">
    <property type="entry name" value="Thioredoxin_domain"/>
</dbReference>
<name>A0AA49JXS4_9BACT</name>
<dbReference type="PANTHER" id="PTHR42852:SF13">
    <property type="entry name" value="PROTEIN DIPZ"/>
    <property type="match status" value="1"/>
</dbReference>
<evidence type="ECO:0000259" key="4">
    <source>
        <dbReference type="PROSITE" id="PS51352"/>
    </source>
</evidence>
<accession>A0AA49JXS4</accession>
<evidence type="ECO:0000313" key="6">
    <source>
        <dbReference type="EMBL" id="WKW16469.1"/>
    </source>
</evidence>
<dbReference type="PANTHER" id="PTHR42852">
    <property type="entry name" value="THIOL:DISULFIDE INTERCHANGE PROTEIN DSBE"/>
    <property type="match status" value="1"/>
</dbReference>
<dbReference type="GO" id="GO:0030313">
    <property type="term" value="C:cell envelope"/>
    <property type="evidence" value="ECO:0007669"/>
    <property type="project" value="UniProtKB-SubCell"/>
</dbReference>
<evidence type="ECO:0000256" key="1">
    <source>
        <dbReference type="ARBA" id="ARBA00004196"/>
    </source>
</evidence>
<feature type="domain" description="Thioredoxin" evidence="4">
    <location>
        <begin position="37"/>
        <end position="177"/>
    </location>
</feature>
<dbReference type="PROSITE" id="PS51352">
    <property type="entry name" value="THIOREDOXIN_2"/>
    <property type="match status" value="1"/>
</dbReference>
<dbReference type="CDD" id="cd02966">
    <property type="entry name" value="TlpA_like_family"/>
    <property type="match status" value="1"/>
</dbReference>
<evidence type="ECO:0000313" key="7">
    <source>
        <dbReference type="Proteomes" id="UP001229955"/>
    </source>
</evidence>
<dbReference type="InterPro" id="IPR050553">
    <property type="entry name" value="Thioredoxin_ResA/DsbE_sf"/>
</dbReference>
<dbReference type="InterPro" id="IPR017937">
    <property type="entry name" value="Thioredoxin_CS"/>
</dbReference>
<keyword evidence="7" id="KW-1185">Reference proteome</keyword>
<dbReference type="InterPro" id="IPR036249">
    <property type="entry name" value="Thioredoxin-like_sf"/>
</dbReference>
<comment type="subcellular location">
    <subcellularLocation>
        <location evidence="1">Cell envelope</location>
    </subcellularLocation>
</comment>
<dbReference type="SUPFAM" id="SSF52833">
    <property type="entry name" value="Thioredoxin-like"/>
    <property type="match status" value="1"/>
</dbReference>
<keyword evidence="2" id="KW-0201">Cytochrome c-type biogenesis</keyword>
<dbReference type="Proteomes" id="UP001229955">
    <property type="component" value="Chromosome"/>
</dbReference>
<gene>
    <name evidence="5" type="ORF">Strain138_002887</name>
    <name evidence="6" type="ORF">Strain318_002885</name>
</gene>
<dbReference type="GO" id="GO:0017004">
    <property type="term" value="P:cytochrome complex assembly"/>
    <property type="evidence" value="ECO:0007669"/>
    <property type="project" value="UniProtKB-KW"/>
</dbReference>
<keyword evidence="3" id="KW-0676">Redox-active center</keyword>
<dbReference type="Gene3D" id="3.40.30.10">
    <property type="entry name" value="Glutaredoxin"/>
    <property type="match status" value="1"/>
</dbReference>
<dbReference type="InterPro" id="IPR013740">
    <property type="entry name" value="Redoxin"/>
</dbReference>
<evidence type="ECO:0000313" key="5">
    <source>
        <dbReference type="EMBL" id="WKW13563.1"/>
    </source>
</evidence>
<dbReference type="EMBL" id="CP130613">
    <property type="protein sequence ID" value="WKW16469.1"/>
    <property type="molecule type" value="Genomic_DNA"/>
</dbReference>
<dbReference type="PROSITE" id="PS00194">
    <property type="entry name" value="THIOREDOXIN_1"/>
    <property type="match status" value="1"/>
</dbReference>
<sequence length="177" mass="19263">MQRLRKHLTVANVLTVAILLWAAPRLLPHLGAVVGVESGPATTPAYRFVALDGRELSAETLRGKVVLVNFWATWCTPCRVEMPALQRMHDRHAPDGFVVVGLAVDRASTDAVRAFVQERGVTYPIAHVGGEAEVLFGGVRGYPTSFLLDRSGKIRHTVIGPVAPVSLEPAVRRLLDE</sequence>
<accession>A0AA49Q947</accession>